<evidence type="ECO:0000256" key="1">
    <source>
        <dbReference type="SAM" id="SignalP"/>
    </source>
</evidence>
<dbReference type="RefSeq" id="WP_380927097.1">
    <property type="nucleotide sequence ID" value="NZ_JBHUGS010000001.1"/>
</dbReference>
<proteinExistence type="predicted"/>
<keyword evidence="1" id="KW-0732">Signal</keyword>
<organism evidence="2 3">
    <name type="scientific">Sphingomonas arantia</name>
    <dbReference type="NCBI Taxonomy" id="1460676"/>
    <lineage>
        <taxon>Bacteria</taxon>
        <taxon>Pseudomonadati</taxon>
        <taxon>Pseudomonadota</taxon>
        <taxon>Alphaproteobacteria</taxon>
        <taxon>Sphingomonadales</taxon>
        <taxon>Sphingomonadaceae</taxon>
        <taxon>Sphingomonas</taxon>
    </lineage>
</organism>
<evidence type="ECO:0000313" key="3">
    <source>
        <dbReference type="Proteomes" id="UP001597400"/>
    </source>
</evidence>
<dbReference type="PANTHER" id="PTHR34387">
    <property type="entry name" value="SLR1258 PROTEIN"/>
    <property type="match status" value="1"/>
</dbReference>
<reference evidence="3" key="1">
    <citation type="journal article" date="2019" name="Int. J. Syst. Evol. Microbiol.">
        <title>The Global Catalogue of Microorganisms (GCM) 10K type strain sequencing project: providing services to taxonomists for standard genome sequencing and annotation.</title>
        <authorList>
            <consortium name="The Broad Institute Genomics Platform"/>
            <consortium name="The Broad Institute Genome Sequencing Center for Infectious Disease"/>
            <person name="Wu L."/>
            <person name="Ma J."/>
        </authorList>
    </citation>
    <scope>NUCLEOTIDE SEQUENCE [LARGE SCALE GENOMIC DNA]</scope>
    <source>
        <strain evidence="3">CGMCC 1.12702</strain>
    </source>
</reference>
<evidence type="ECO:0000313" key="2">
    <source>
        <dbReference type="EMBL" id="MFD1949558.1"/>
    </source>
</evidence>
<dbReference type="PANTHER" id="PTHR34387:SF1">
    <property type="entry name" value="PERIPLASMIC IMMUNOGENIC PROTEIN"/>
    <property type="match status" value="1"/>
</dbReference>
<dbReference type="Proteomes" id="UP001597400">
    <property type="component" value="Unassembled WGS sequence"/>
</dbReference>
<feature type="signal peptide" evidence="1">
    <location>
        <begin position="1"/>
        <end position="26"/>
    </location>
</feature>
<comment type="caution">
    <text evidence="2">The sequence shown here is derived from an EMBL/GenBank/DDBJ whole genome shotgun (WGS) entry which is preliminary data.</text>
</comment>
<sequence length="247" mass="25931">MQTLRPLRRALPLAALFAAAAMPAIAAAQVTPLPVATLAGTRLDIVATGEVVRAPDIATISAGVVTQATTASAALAENATRMTATIAALRRAGVAERDIQSAAINLSPQYRYGENVPPVLTGYQASNQVTIRFREIKRAGAILDALVQAGANQINGPAFSLDKPAAALDEARTAAMALARTRADLYARVAGMTVRRIVAIAEEGEQTNQPRPMMASMSLARMEKDSTPVQAGEQTLGVTVRVTFELQ</sequence>
<keyword evidence="3" id="KW-1185">Reference proteome</keyword>
<dbReference type="Gene3D" id="3.30.110.170">
    <property type="entry name" value="Protein of unknown function (DUF541), domain 1"/>
    <property type="match status" value="1"/>
</dbReference>
<dbReference type="InterPro" id="IPR007497">
    <property type="entry name" value="SIMPL/DUF541"/>
</dbReference>
<dbReference type="EMBL" id="JBHUGS010000001">
    <property type="protein sequence ID" value="MFD1949558.1"/>
    <property type="molecule type" value="Genomic_DNA"/>
</dbReference>
<dbReference type="Gene3D" id="3.30.70.2970">
    <property type="entry name" value="Protein of unknown function (DUF541), domain 2"/>
    <property type="match status" value="1"/>
</dbReference>
<protein>
    <submittedName>
        <fullName evidence="2">SIMPL domain-containing protein</fullName>
    </submittedName>
</protein>
<name>A0ABW4TST6_9SPHN</name>
<feature type="chain" id="PRO_5045458366" evidence="1">
    <location>
        <begin position="27"/>
        <end position="247"/>
    </location>
</feature>
<dbReference type="Pfam" id="PF04402">
    <property type="entry name" value="SIMPL"/>
    <property type="match status" value="1"/>
</dbReference>
<dbReference type="InterPro" id="IPR052022">
    <property type="entry name" value="26kDa_periplasmic_antigen"/>
</dbReference>
<accession>A0ABW4TST6</accession>
<gene>
    <name evidence="2" type="ORF">ACFSGX_02105</name>
</gene>